<dbReference type="EMBL" id="JAMQBK010000042">
    <property type="protein sequence ID" value="MCM2372211.1"/>
    <property type="molecule type" value="Genomic_DNA"/>
</dbReference>
<gene>
    <name evidence="1" type="ORF">NB063_16515</name>
</gene>
<name>A0ABT0U5K8_9BACT</name>
<organism evidence="1 2">
    <name type="scientific">Aporhodopirellula aestuarii</name>
    <dbReference type="NCBI Taxonomy" id="2950107"/>
    <lineage>
        <taxon>Bacteria</taxon>
        <taxon>Pseudomonadati</taxon>
        <taxon>Planctomycetota</taxon>
        <taxon>Planctomycetia</taxon>
        <taxon>Pirellulales</taxon>
        <taxon>Pirellulaceae</taxon>
        <taxon>Aporhodopirellula</taxon>
    </lineage>
</organism>
<accession>A0ABT0U5K8</accession>
<keyword evidence="2" id="KW-1185">Reference proteome</keyword>
<dbReference type="Pfam" id="PF08795">
    <property type="entry name" value="DUF1796"/>
    <property type="match status" value="1"/>
</dbReference>
<comment type="caution">
    <text evidence="1">The sequence shown here is derived from an EMBL/GenBank/DDBJ whole genome shotgun (WGS) entry which is preliminary data.</text>
</comment>
<dbReference type="InterPro" id="IPR014903">
    <property type="entry name" value="DUF1796"/>
</dbReference>
<evidence type="ECO:0000313" key="2">
    <source>
        <dbReference type="Proteomes" id="UP001202961"/>
    </source>
</evidence>
<reference evidence="1 2" key="1">
    <citation type="journal article" date="2022" name="Syst. Appl. Microbiol.">
        <title>Rhodopirellula aestuarii sp. nov., a novel member of the genus Rhodopirellula isolated from brackish sediments collected in the Tagus River estuary, Portugal.</title>
        <authorList>
            <person name="Vitorino I.R."/>
            <person name="Klimek D."/>
            <person name="Calusinska M."/>
            <person name="Lobo-da-Cunha A."/>
            <person name="Vasconcelos V."/>
            <person name="Lage O.M."/>
        </authorList>
    </citation>
    <scope>NUCLEOTIDE SEQUENCE [LARGE SCALE GENOMIC DNA]</scope>
    <source>
        <strain evidence="1 2">ICT_H3.1</strain>
    </source>
</reference>
<proteinExistence type="predicted"/>
<dbReference type="RefSeq" id="WP_250929844.1">
    <property type="nucleotide sequence ID" value="NZ_JAMQBK010000042.1"/>
</dbReference>
<evidence type="ECO:0000313" key="1">
    <source>
        <dbReference type="EMBL" id="MCM2372211.1"/>
    </source>
</evidence>
<protein>
    <submittedName>
        <fullName evidence="1">Papain-like cysteine peptidase</fullName>
    </submittedName>
</protein>
<sequence length="264" mass="31030">MRNQMVISLGGGCDIAMILGHYHLRHTSLPFDWLWNLHDGLDAVTSIIERDFEGIRGREAYTQSKHFRWPNQQSVVFKEHPHIAHVHNNPLEDQHALETLDRRIDRLAGILAEPQREIAFVYYRRFDEGPEALDDSAVEAGMVRLVNESRRFMEMVNRKFTRSKFRLLSVYSADEACVNDPSFADRFGQIAGANPLPELDFDYVVCRPENDRQANRKWQKQWANILLRHGVMSRVDVMKSVPLSTKRRLRQMLPRRFRRNQNRH</sequence>
<dbReference type="Proteomes" id="UP001202961">
    <property type="component" value="Unassembled WGS sequence"/>
</dbReference>